<dbReference type="AlphaFoldDB" id="A0AAD8R5D4"/>
<dbReference type="Gene3D" id="1.20.1280.50">
    <property type="match status" value="1"/>
</dbReference>
<protein>
    <recommendedName>
        <fullName evidence="1">F-box domain-containing protein</fullName>
    </recommendedName>
</protein>
<organism evidence="2 3">
    <name type="scientific">Lolium multiflorum</name>
    <name type="common">Italian ryegrass</name>
    <name type="synonym">Lolium perenne subsp. multiflorum</name>
    <dbReference type="NCBI Taxonomy" id="4521"/>
    <lineage>
        <taxon>Eukaryota</taxon>
        <taxon>Viridiplantae</taxon>
        <taxon>Streptophyta</taxon>
        <taxon>Embryophyta</taxon>
        <taxon>Tracheophyta</taxon>
        <taxon>Spermatophyta</taxon>
        <taxon>Magnoliopsida</taxon>
        <taxon>Liliopsida</taxon>
        <taxon>Poales</taxon>
        <taxon>Poaceae</taxon>
        <taxon>BOP clade</taxon>
        <taxon>Pooideae</taxon>
        <taxon>Poodae</taxon>
        <taxon>Poeae</taxon>
        <taxon>Poeae Chloroplast Group 2 (Poeae type)</taxon>
        <taxon>Loliodinae</taxon>
        <taxon>Loliinae</taxon>
        <taxon>Lolium</taxon>
    </lineage>
</organism>
<dbReference type="SUPFAM" id="SSF81383">
    <property type="entry name" value="F-box domain"/>
    <property type="match status" value="1"/>
</dbReference>
<name>A0AAD8R5D4_LOLMU</name>
<dbReference type="InterPro" id="IPR001810">
    <property type="entry name" value="F-box_dom"/>
</dbReference>
<dbReference type="Proteomes" id="UP001231189">
    <property type="component" value="Unassembled WGS sequence"/>
</dbReference>
<keyword evidence="3" id="KW-1185">Reference proteome</keyword>
<dbReference type="EMBL" id="JAUUTY010000006">
    <property type="protein sequence ID" value="KAK1614656.1"/>
    <property type="molecule type" value="Genomic_DNA"/>
</dbReference>
<feature type="domain" description="F-box" evidence="1">
    <location>
        <begin position="20"/>
        <end position="58"/>
    </location>
</feature>
<dbReference type="InterPro" id="IPR036047">
    <property type="entry name" value="F-box-like_dom_sf"/>
</dbReference>
<dbReference type="PANTHER" id="PTHR31264">
    <property type="entry name" value="OS07G0554500 PROTEIN-RELATED"/>
    <property type="match status" value="1"/>
</dbReference>
<comment type="caution">
    <text evidence="2">The sequence shown here is derived from an EMBL/GenBank/DDBJ whole genome shotgun (WGS) entry which is preliminary data.</text>
</comment>
<evidence type="ECO:0000313" key="3">
    <source>
        <dbReference type="Proteomes" id="UP001231189"/>
    </source>
</evidence>
<accession>A0AAD8R5D4</accession>
<evidence type="ECO:0000259" key="1">
    <source>
        <dbReference type="Pfam" id="PF12937"/>
    </source>
</evidence>
<gene>
    <name evidence="2" type="ORF">QYE76_020173</name>
</gene>
<dbReference type="PANTHER" id="PTHR31264:SF11">
    <property type="entry name" value="OS07G0555100 PROTEIN"/>
    <property type="match status" value="1"/>
</dbReference>
<dbReference type="Pfam" id="PF12937">
    <property type="entry name" value="F-box-like"/>
    <property type="match status" value="1"/>
</dbReference>
<evidence type="ECO:0000313" key="2">
    <source>
        <dbReference type="EMBL" id="KAK1614656.1"/>
    </source>
</evidence>
<proteinExistence type="predicted"/>
<sequence length="478" mass="54083">MASPAASIADRRDHISLPADEILEEIFLRLPTPETLARASAACTTFRRVITDRLFLRRYRKLRPPPLLGLISDRGGGFHPAEAPHPSARLARALLDAADFTYSFVPKPREGWLSPWHPRDVRDGRVLLDCRVPGKTFRTAFAVCDPVSRRYVVLPPVPDEDIAGRPAELAPVLAPVGEHEDERQFKVICMVHYETRLVAFVFSSITGQWCISASPTWSSLGTGRPRGFRNSSDPDGCRGLSSFDCVRSCFYSASPWMDKFLVLDTRRMEFSVIHDRDDVYKMLRNMLDPPAGQHRRRPGQTRSLPGVVGGEGSLELLSLVGAHNPNASPRVYHSSQQSNGELAKSPRMNIIPLCGSYDYFTVGAAEGFLFLGATKEDRVGQYHVDMVVAHDNPYDETPLMETWDVDYFSVELRTSEVTKICTMKKSYFNHERVHSYFGYPPSLDELTLLLRSVIWAVQGKWSPEVHFFWMLHRILREF</sequence>
<reference evidence="2" key="1">
    <citation type="submission" date="2023-07" db="EMBL/GenBank/DDBJ databases">
        <title>A chromosome-level genome assembly of Lolium multiflorum.</title>
        <authorList>
            <person name="Chen Y."/>
            <person name="Copetti D."/>
            <person name="Kolliker R."/>
            <person name="Studer B."/>
        </authorList>
    </citation>
    <scope>NUCLEOTIDE SEQUENCE</scope>
    <source>
        <strain evidence="2">02402/16</strain>
        <tissue evidence="2">Leaf</tissue>
    </source>
</reference>